<dbReference type="InterPro" id="IPR011042">
    <property type="entry name" value="6-blade_b-propeller_TolB-like"/>
</dbReference>
<evidence type="ECO:0000256" key="1">
    <source>
        <dbReference type="ARBA" id="ARBA00004442"/>
    </source>
</evidence>
<dbReference type="PANTHER" id="PTHR30329:SF21">
    <property type="entry name" value="LIPOPROTEIN YIAD-RELATED"/>
    <property type="match status" value="1"/>
</dbReference>
<dbReference type="InterPro" id="IPR050330">
    <property type="entry name" value="Bact_OuterMem_StrucFunc"/>
</dbReference>
<reference evidence="8" key="1">
    <citation type="journal article" date="2019" name="Int. J. Syst. Evol. Microbiol.">
        <title>The Global Catalogue of Microorganisms (GCM) 10K type strain sequencing project: providing services to taxonomists for standard genome sequencing and annotation.</title>
        <authorList>
            <consortium name="The Broad Institute Genomics Platform"/>
            <consortium name="The Broad Institute Genome Sequencing Center for Infectious Disease"/>
            <person name="Wu L."/>
            <person name="Ma J."/>
        </authorList>
    </citation>
    <scope>NUCLEOTIDE SEQUENCE [LARGE SCALE GENOMIC DNA]</scope>
    <source>
        <strain evidence="8">JCM 17841</strain>
    </source>
</reference>
<evidence type="ECO:0000256" key="3">
    <source>
        <dbReference type="ARBA" id="ARBA00023237"/>
    </source>
</evidence>
<evidence type="ECO:0000256" key="2">
    <source>
        <dbReference type="ARBA" id="ARBA00023136"/>
    </source>
</evidence>
<gene>
    <name evidence="7" type="ORF">GCM10023172_12840</name>
</gene>
<dbReference type="PROSITE" id="PS01068">
    <property type="entry name" value="OMPA_1"/>
    <property type="match status" value="1"/>
</dbReference>
<dbReference type="Pfam" id="PF00691">
    <property type="entry name" value="OmpA"/>
    <property type="match status" value="1"/>
</dbReference>
<keyword evidence="8" id="KW-1185">Reference proteome</keyword>
<dbReference type="PANTHER" id="PTHR30329">
    <property type="entry name" value="STATOR ELEMENT OF FLAGELLAR MOTOR COMPLEX"/>
    <property type="match status" value="1"/>
</dbReference>
<dbReference type="CDD" id="cd07185">
    <property type="entry name" value="OmpA_C-like"/>
    <property type="match status" value="1"/>
</dbReference>
<feature type="chain" id="PRO_5045471517" description="OmpA-like domain-containing protein" evidence="5">
    <location>
        <begin position="31"/>
        <end position="660"/>
    </location>
</feature>
<dbReference type="Pfam" id="PF07676">
    <property type="entry name" value="PD40"/>
    <property type="match status" value="3"/>
</dbReference>
<feature type="signal peptide" evidence="5">
    <location>
        <begin position="1"/>
        <end position="30"/>
    </location>
</feature>
<evidence type="ECO:0000256" key="5">
    <source>
        <dbReference type="SAM" id="SignalP"/>
    </source>
</evidence>
<dbReference type="InterPro" id="IPR006690">
    <property type="entry name" value="OMPA-like_CS"/>
</dbReference>
<keyword evidence="5" id="KW-0732">Signal</keyword>
<name>A0ABP8Q4X4_9BACT</name>
<dbReference type="SUPFAM" id="SSF49464">
    <property type="entry name" value="Carboxypeptidase regulatory domain-like"/>
    <property type="match status" value="1"/>
</dbReference>
<keyword evidence="3" id="KW-0998">Cell outer membrane</keyword>
<accession>A0ABP8Q4X4</accession>
<dbReference type="Gene3D" id="2.120.10.30">
    <property type="entry name" value="TolB, C-terminal domain"/>
    <property type="match status" value="1"/>
</dbReference>
<evidence type="ECO:0000259" key="6">
    <source>
        <dbReference type="PROSITE" id="PS51123"/>
    </source>
</evidence>
<sequence>MFFRPHLPMLSKTLLTSGLLLCLAVVPTFAQQVPASITDSKARSLYEKAQSLYYKDRQTQQALVVWQQLIDKFPNYGDPYLRKASLLVTLGDNANALEAYKTGLAKLPVEPARAGDYLLMGKLASQVGDYATMRTAYTNYLATNPGSKAQVALAKLQLQNCDFAAEAMAHPTGPAPELLPAPLNQFRDQYFPVLTADNKSLIFTVQRNPEKRYQENEDVFISTLAADGTFGVPESISPNINSRENEGTATISGDGNTLVFTSCGRAGGVGDCDLYISHRRGSQWTAPRNLGILVNSKAWDSQPSLSADGRTLYFSSQRGGGLGGYDLYVSNVGADGSWTKARNLGAPINTAGDDLGPFIHASGTTLYYATNGLVGLGSSDIFRSELGPDGQWSTPRNLGYPFNTFANEASLFISSDNKRAYYTRADPPKPGDPLGALPAIRIYGTEVPASVRARETSSYAQGRVFDAVTKKPLNAMVQLFDLGTNALTQQVYSDAENGQYTAVLNEGRAYAMYATAPGYLLKSLNFDYSNRQKFDPLTLDIYLDPARSGRSAVLNNLFFDSNQATLKPRSRTELDRLVEFLRQDPSLRVEVAGHTDNVGTPAANLSLSQRRAQAVLSYLSAHGVPASRLRAHGYGETKPVAANDSDAHRAQNRRIELRVL</sequence>
<dbReference type="InterPro" id="IPR006665">
    <property type="entry name" value="OmpA-like"/>
</dbReference>
<dbReference type="PROSITE" id="PS51123">
    <property type="entry name" value="OMPA_2"/>
    <property type="match status" value="1"/>
</dbReference>
<dbReference type="SUPFAM" id="SSF48452">
    <property type="entry name" value="TPR-like"/>
    <property type="match status" value="1"/>
</dbReference>
<dbReference type="Proteomes" id="UP001501243">
    <property type="component" value="Unassembled WGS sequence"/>
</dbReference>
<evidence type="ECO:0000313" key="8">
    <source>
        <dbReference type="Proteomes" id="UP001501243"/>
    </source>
</evidence>
<dbReference type="SUPFAM" id="SSF82171">
    <property type="entry name" value="DPP6 N-terminal domain-like"/>
    <property type="match status" value="1"/>
</dbReference>
<dbReference type="SUPFAM" id="SSF103088">
    <property type="entry name" value="OmpA-like"/>
    <property type="match status" value="1"/>
</dbReference>
<dbReference type="Gene3D" id="3.30.1330.60">
    <property type="entry name" value="OmpA-like domain"/>
    <property type="match status" value="1"/>
</dbReference>
<dbReference type="EMBL" id="BAABGQ010000005">
    <property type="protein sequence ID" value="GAA4497609.1"/>
    <property type="molecule type" value="Genomic_DNA"/>
</dbReference>
<dbReference type="Gene3D" id="1.25.40.10">
    <property type="entry name" value="Tetratricopeptide repeat domain"/>
    <property type="match status" value="1"/>
</dbReference>
<dbReference type="InterPro" id="IPR008969">
    <property type="entry name" value="CarboxyPept-like_regulatory"/>
</dbReference>
<evidence type="ECO:0000256" key="4">
    <source>
        <dbReference type="PROSITE-ProRule" id="PRU00473"/>
    </source>
</evidence>
<proteinExistence type="predicted"/>
<protein>
    <recommendedName>
        <fullName evidence="6">OmpA-like domain-containing protein</fullName>
    </recommendedName>
</protein>
<comment type="subcellular location">
    <subcellularLocation>
        <location evidence="1">Cell outer membrane</location>
    </subcellularLocation>
</comment>
<dbReference type="InterPro" id="IPR006664">
    <property type="entry name" value="OMP_bac"/>
</dbReference>
<organism evidence="7 8">
    <name type="scientific">Hymenobacter ginsengisoli</name>
    <dbReference type="NCBI Taxonomy" id="1051626"/>
    <lineage>
        <taxon>Bacteria</taxon>
        <taxon>Pseudomonadati</taxon>
        <taxon>Bacteroidota</taxon>
        <taxon>Cytophagia</taxon>
        <taxon>Cytophagales</taxon>
        <taxon>Hymenobacteraceae</taxon>
        <taxon>Hymenobacter</taxon>
    </lineage>
</organism>
<keyword evidence="2 4" id="KW-0472">Membrane</keyword>
<dbReference type="PRINTS" id="PR01021">
    <property type="entry name" value="OMPADOMAIN"/>
</dbReference>
<dbReference type="InterPro" id="IPR011659">
    <property type="entry name" value="WD40"/>
</dbReference>
<feature type="domain" description="OmpA-like" evidence="6">
    <location>
        <begin position="546"/>
        <end position="660"/>
    </location>
</feature>
<dbReference type="InterPro" id="IPR036737">
    <property type="entry name" value="OmpA-like_sf"/>
</dbReference>
<comment type="caution">
    <text evidence="7">The sequence shown here is derived from an EMBL/GenBank/DDBJ whole genome shotgun (WGS) entry which is preliminary data.</text>
</comment>
<dbReference type="InterPro" id="IPR011990">
    <property type="entry name" value="TPR-like_helical_dom_sf"/>
</dbReference>
<evidence type="ECO:0000313" key="7">
    <source>
        <dbReference type="EMBL" id="GAA4497609.1"/>
    </source>
</evidence>